<feature type="domain" description="DUF306" evidence="1">
    <location>
        <begin position="62"/>
        <end position="152"/>
    </location>
</feature>
<dbReference type="Proteomes" id="UP000078070">
    <property type="component" value="Chromosome"/>
</dbReference>
<dbReference type="EMBL" id="CP015839">
    <property type="protein sequence ID" value="ANG63608.1"/>
    <property type="molecule type" value="Genomic_DNA"/>
</dbReference>
<dbReference type="RefSeq" id="WP_067383937.1">
    <property type="nucleotide sequence ID" value="NZ_CP015839.1"/>
</dbReference>
<sequence>MLNSVTLRAFGLAAVIVLGGGCAQHSGVMEEGVMQQETSTDPASAQGVSWQWLSKTTHKEMLEVAQPERYTLVLQPDGRVQAQFDCNKGQGSYEMSAGRLNFGPIATTMMACVPGSLDSDFGRALQQAESFRVENGELLLGLEAEDGTLRFRAAPLH</sequence>
<evidence type="ECO:0000259" key="1">
    <source>
        <dbReference type="Pfam" id="PF03724"/>
    </source>
</evidence>
<organism evidence="2 3">
    <name type="scientific">Marinobacterium aestuarii</name>
    <dbReference type="NCBI Taxonomy" id="1821621"/>
    <lineage>
        <taxon>Bacteria</taxon>
        <taxon>Pseudomonadati</taxon>
        <taxon>Pseudomonadota</taxon>
        <taxon>Gammaproteobacteria</taxon>
        <taxon>Oceanospirillales</taxon>
        <taxon>Oceanospirillaceae</taxon>
        <taxon>Marinobacterium</taxon>
    </lineage>
</organism>
<keyword evidence="3" id="KW-1185">Reference proteome</keyword>
<dbReference type="PANTHER" id="PTHR35535">
    <property type="entry name" value="HEAT SHOCK PROTEIN HSLJ"/>
    <property type="match status" value="1"/>
</dbReference>
<dbReference type="InterPro" id="IPR005184">
    <property type="entry name" value="DUF306_Meta_HslJ"/>
</dbReference>
<dbReference type="Pfam" id="PF03724">
    <property type="entry name" value="META"/>
    <property type="match status" value="1"/>
</dbReference>
<name>A0A1A9F161_9GAMM</name>
<dbReference type="KEGG" id="mars:A8C75_14745"/>
<proteinExistence type="predicted"/>
<dbReference type="InterPro" id="IPR038670">
    <property type="entry name" value="HslJ-like_sf"/>
</dbReference>
<accession>A0A1A9F161</accession>
<protein>
    <recommendedName>
        <fullName evidence="1">DUF306 domain-containing protein</fullName>
    </recommendedName>
</protein>
<reference evidence="3" key="1">
    <citation type="submission" date="2016-05" db="EMBL/GenBank/DDBJ databases">
        <authorList>
            <person name="Baek K."/>
            <person name="Yang S.-J."/>
        </authorList>
    </citation>
    <scope>NUCLEOTIDE SEQUENCE [LARGE SCALE GENOMIC DNA]</scope>
    <source>
        <strain evidence="3">ST58-10</strain>
    </source>
</reference>
<reference evidence="2 3" key="2">
    <citation type="journal article" date="2018" name="Int. J. Syst. Evol. Microbiol.">
        <title>Marinobacterium aestuarii sp. nov., a benzene-degrading marine bacterium isolated from estuary sediment.</title>
        <authorList>
            <person name="Bae S.S."/>
            <person name="Jung J."/>
            <person name="Chung D."/>
            <person name="Baek K."/>
        </authorList>
    </citation>
    <scope>NUCLEOTIDE SEQUENCE [LARGE SCALE GENOMIC DNA]</scope>
    <source>
        <strain evidence="2 3">ST58-10</strain>
    </source>
</reference>
<dbReference type="AlphaFoldDB" id="A0A1A9F161"/>
<dbReference type="OrthoDB" id="880459at2"/>
<dbReference type="InterPro" id="IPR053147">
    <property type="entry name" value="Hsp_HslJ-like"/>
</dbReference>
<evidence type="ECO:0000313" key="2">
    <source>
        <dbReference type="EMBL" id="ANG63608.1"/>
    </source>
</evidence>
<dbReference type="Gene3D" id="2.40.128.270">
    <property type="match status" value="1"/>
</dbReference>
<evidence type="ECO:0000313" key="3">
    <source>
        <dbReference type="Proteomes" id="UP000078070"/>
    </source>
</evidence>
<gene>
    <name evidence="2" type="ORF">A8C75_14745</name>
</gene>
<dbReference type="PANTHER" id="PTHR35535:SF2">
    <property type="entry name" value="DUF306 DOMAIN-CONTAINING PROTEIN"/>
    <property type="match status" value="1"/>
</dbReference>